<evidence type="ECO:0000256" key="1">
    <source>
        <dbReference type="ARBA" id="ARBA00007769"/>
    </source>
</evidence>
<dbReference type="InterPro" id="IPR024084">
    <property type="entry name" value="IsoPropMal-DH-like_dom"/>
</dbReference>
<keyword evidence="2 4" id="KW-0560">Oxidoreductase</keyword>
<dbReference type="EC" id="1.1.1.85" evidence="4"/>
<dbReference type="GO" id="GO:0051287">
    <property type="term" value="F:NAD binding"/>
    <property type="evidence" value="ECO:0007669"/>
    <property type="project" value="InterPro"/>
</dbReference>
<dbReference type="EMBL" id="FUKI01000105">
    <property type="protein sequence ID" value="SJM92529.1"/>
    <property type="molecule type" value="Genomic_DNA"/>
</dbReference>
<feature type="domain" description="Isopropylmalate dehydrogenase-like" evidence="3">
    <location>
        <begin position="3"/>
        <end position="331"/>
    </location>
</feature>
<dbReference type="OrthoDB" id="9767905at2"/>
<dbReference type="SMART" id="SM01329">
    <property type="entry name" value="Iso_dh"/>
    <property type="match status" value="1"/>
</dbReference>
<dbReference type="GO" id="GO:0004449">
    <property type="term" value="F:isocitrate dehydrogenase (NAD+) activity"/>
    <property type="evidence" value="ECO:0007669"/>
    <property type="project" value="TreeGrafter"/>
</dbReference>
<dbReference type="SUPFAM" id="SSF53659">
    <property type="entry name" value="Isocitrate/Isopropylmalate dehydrogenase-like"/>
    <property type="match status" value="1"/>
</dbReference>
<dbReference type="PANTHER" id="PTHR11835">
    <property type="entry name" value="DECARBOXYLATING DEHYDROGENASES-ISOCITRATE, ISOPROPYLMALATE, TARTRATE"/>
    <property type="match status" value="1"/>
</dbReference>
<dbReference type="GO" id="GO:0006102">
    <property type="term" value="P:isocitrate metabolic process"/>
    <property type="evidence" value="ECO:0007669"/>
    <property type="project" value="TreeGrafter"/>
</dbReference>
<evidence type="ECO:0000259" key="3">
    <source>
        <dbReference type="SMART" id="SM01329"/>
    </source>
</evidence>
<dbReference type="PANTHER" id="PTHR11835:SF34">
    <property type="entry name" value="ISOCITRATE DEHYDROGENASE [NAD] SUBUNIT ALPHA, MITOCHONDRIAL"/>
    <property type="match status" value="1"/>
</dbReference>
<comment type="similarity">
    <text evidence="1">Belongs to the isocitrate and isopropylmalate dehydrogenases family.</text>
</comment>
<accession>A0A1R4H8J0</accession>
<protein>
    <submittedName>
        <fullName evidence="4">3-isopropylmalate dehydrogenase LeuB</fullName>
        <ecNumber evidence="4">1.1.1.85</ecNumber>
    </submittedName>
</protein>
<keyword evidence="5" id="KW-1185">Reference proteome</keyword>
<dbReference type="Proteomes" id="UP000195667">
    <property type="component" value="Unassembled WGS sequence"/>
</dbReference>
<dbReference type="PROSITE" id="PS00470">
    <property type="entry name" value="IDH_IMDH"/>
    <property type="match status" value="1"/>
</dbReference>
<gene>
    <name evidence="4" type="primary">leuB</name>
    <name evidence="4" type="ORF">CRENPOLYSF1_300006</name>
</gene>
<sequence length="337" mass="36433">MHAVTLIKGDGIGPSIMDEAVKVINASGAKIYWEEAFAGLSAFEQFGTPLPDATMASIDKTRIAFKGPLTTVVGTGFRSINVALRQKYELYANVRPANNWDGVKTRYDNVDIVIVRENTEGLYSGLEHYLTPKKDIAESLAVVTRTGSLRVIEYAFKYARDNNRKKVTVCHKANILKFTQGLFLDVAREVAARYLDIQFDEKIVDAACMHMVMNPQQFDVVVTTNMFGDILSDLTAGLVGGLGLIPGANIGDDAALFEAVHGSAPDITGKNLANPAAVVMAGVMMLNHLGEFDAAKRVQTAIEKVVREGKFVTPDLNPQSTCGTKEMGDAIVAAMGN</sequence>
<dbReference type="GO" id="GO:0006099">
    <property type="term" value="P:tricarboxylic acid cycle"/>
    <property type="evidence" value="ECO:0007669"/>
    <property type="project" value="TreeGrafter"/>
</dbReference>
<reference evidence="5" key="1">
    <citation type="submission" date="2017-02" db="EMBL/GenBank/DDBJ databases">
        <authorList>
            <person name="Daims H."/>
        </authorList>
    </citation>
    <scope>NUCLEOTIDE SEQUENCE [LARGE SCALE GENOMIC DNA]</scope>
</reference>
<dbReference type="Gene3D" id="3.40.718.10">
    <property type="entry name" value="Isopropylmalate Dehydrogenase"/>
    <property type="match status" value="1"/>
</dbReference>
<dbReference type="RefSeq" id="WP_087143431.1">
    <property type="nucleotide sequence ID" value="NZ_FUKI01000105.1"/>
</dbReference>
<proteinExistence type="inferred from homology"/>
<evidence type="ECO:0000256" key="2">
    <source>
        <dbReference type="ARBA" id="ARBA00023002"/>
    </source>
</evidence>
<organism evidence="4 5">
    <name type="scientific">Crenothrix polyspora</name>
    <dbReference type="NCBI Taxonomy" id="360316"/>
    <lineage>
        <taxon>Bacteria</taxon>
        <taxon>Pseudomonadati</taxon>
        <taxon>Pseudomonadota</taxon>
        <taxon>Gammaproteobacteria</taxon>
        <taxon>Methylococcales</taxon>
        <taxon>Crenotrichaceae</taxon>
        <taxon>Crenothrix</taxon>
    </lineage>
</organism>
<dbReference type="GO" id="GO:0003862">
    <property type="term" value="F:3-isopropylmalate dehydrogenase activity"/>
    <property type="evidence" value="ECO:0007669"/>
    <property type="project" value="UniProtKB-EC"/>
</dbReference>
<dbReference type="GO" id="GO:0000287">
    <property type="term" value="F:magnesium ion binding"/>
    <property type="evidence" value="ECO:0007669"/>
    <property type="project" value="InterPro"/>
</dbReference>
<dbReference type="InterPro" id="IPR019818">
    <property type="entry name" value="IsoCit/isopropylmalate_DH_CS"/>
</dbReference>
<name>A0A1R4H8J0_9GAMM</name>
<evidence type="ECO:0000313" key="4">
    <source>
        <dbReference type="EMBL" id="SJM92529.1"/>
    </source>
</evidence>
<dbReference type="AlphaFoldDB" id="A0A1R4H8J0"/>
<dbReference type="Pfam" id="PF00180">
    <property type="entry name" value="Iso_dh"/>
    <property type="match status" value="1"/>
</dbReference>
<evidence type="ECO:0000313" key="5">
    <source>
        <dbReference type="Proteomes" id="UP000195667"/>
    </source>
</evidence>